<name>A0A9W4SK77_9GLOM</name>
<evidence type="ECO:0000313" key="2">
    <source>
        <dbReference type="Proteomes" id="UP001153678"/>
    </source>
</evidence>
<organism evidence="1 2">
    <name type="scientific">Funneliformis geosporum</name>
    <dbReference type="NCBI Taxonomy" id="1117311"/>
    <lineage>
        <taxon>Eukaryota</taxon>
        <taxon>Fungi</taxon>
        <taxon>Fungi incertae sedis</taxon>
        <taxon>Mucoromycota</taxon>
        <taxon>Glomeromycotina</taxon>
        <taxon>Glomeromycetes</taxon>
        <taxon>Glomerales</taxon>
        <taxon>Glomeraceae</taxon>
        <taxon>Funneliformis</taxon>
    </lineage>
</organism>
<comment type="caution">
    <text evidence="1">The sequence shown here is derived from an EMBL/GenBank/DDBJ whole genome shotgun (WGS) entry which is preliminary data.</text>
</comment>
<reference evidence="1" key="1">
    <citation type="submission" date="2022-08" db="EMBL/GenBank/DDBJ databases">
        <authorList>
            <person name="Kallberg Y."/>
            <person name="Tangrot J."/>
            <person name="Rosling A."/>
        </authorList>
    </citation>
    <scope>NUCLEOTIDE SEQUENCE</scope>
    <source>
        <strain evidence="1">Wild A</strain>
    </source>
</reference>
<dbReference type="AlphaFoldDB" id="A0A9W4SK77"/>
<evidence type="ECO:0000313" key="1">
    <source>
        <dbReference type="EMBL" id="CAI2172129.1"/>
    </source>
</evidence>
<protein>
    <submittedName>
        <fullName evidence="1">1258_t:CDS:1</fullName>
    </submittedName>
</protein>
<keyword evidence="2" id="KW-1185">Reference proteome</keyword>
<sequence>MHTRRARMISTRSTLCNFLNHINYHDLYILPYNSNANVLAAHARNGRMTQILTGKQIMKQNVKREANRLRLRSHNRQYIINLATEVIWNLRYTQFQRQRFINLANNANSINQSLTPVYNNDTLFRISRINTPQTAINQLERDFYNGSNFCNNSSYDSLPFL</sequence>
<dbReference type="OrthoDB" id="2309995at2759"/>
<dbReference type="EMBL" id="CAMKVN010000901">
    <property type="protein sequence ID" value="CAI2172129.1"/>
    <property type="molecule type" value="Genomic_DNA"/>
</dbReference>
<proteinExistence type="predicted"/>
<dbReference type="Proteomes" id="UP001153678">
    <property type="component" value="Unassembled WGS sequence"/>
</dbReference>
<gene>
    <name evidence="1" type="ORF">FWILDA_LOCUS5424</name>
</gene>
<accession>A0A9W4SK77</accession>